<protein>
    <submittedName>
        <fullName evidence="1">DinB family protein</fullName>
    </submittedName>
</protein>
<gene>
    <name evidence="1" type="ORF">OG442_25850</name>
</gene>
<name>A0ABZ2A7L2_STRNV</name>
<evidence type="ECO:0000313" key="1">
    <source>
        <dbReference type="EMBL" id="WUX54703.1"/>
    </source>
</evidence>
<accession>A0ABZ2A7L2</accession>
<dbReference type="SUPFAM" id="SSF109854">
    <property type="entry name" value="DinB/YfiT-like putative metalloenzymes"/>
    <property type="match status" value="1"/>
</dbReference>
<evidence type="ECO:0000313" key="2">
    <source>
        <dbReference type="Proteomes" id="UP001432209"/>
    </source>
</evidence>
<proteinExistence type="predicted"/>
<dbReference type="Proteomes" id="UP001432209">
    <property type="component" value="Chromosome"/>
</dbReference>
<dbReference type="EMBL" id="CP109495">
    <property type="protein sequence ID" value="WUX54703.1"/>
    <property type="molecule type" value="Genomic_DNA"/>
</dbReference>
<keyword evidence="2" id="KW-1185">Reference proteome</keyword>
<dbReference type="InterPro" id="IPR034660">
    <property type="entry name" value="DinB/YfiT-like"/>
</dbReference>
<dbReference type="Pfam" id="PF04978">
    <property type="entry name" value="MST"/>
    <property type="match status" value="1"/>
</dbReference>
<dbReference type="RefSeq" id="WP_329078359.1">
    <property type="nucleotide sequence ID" value="NZ_CP109495.1"/>
</dbReference>
<dbReference type="Gene3D" id="1.20.120.450">
    <property type="entry name" value="dinb family like domain"/>
    <property type="match status" value="1"/>
</dbReference>
<dbReference type="InterPro" id="IPR007061">
    <property type="entry name" value="MST-like"/>
</dbReference>
<organism evidence="1 2">
    <name type="scientific">Streptomyces niveus</name>
    <name type="common">Streptomyces spheroides</name>
    <dbReference type="NCBI Taxonomy" id="193462"/>
    <lineage>
        <taxon>Bacteria</taxon>
        <taxon>Bacillati</taxon>
        <taxon>Actinomycetota</taxon>
        <taxon>Actinomycetes</taxon>
        <taxon>Kitasatosporales</taxon>
        <taxon>Streptomycetaceae</taxon>
        <taxon>Streptomyces</taxon>
    </lineage>
</organism>
<reference evidence="1" key="1">
    <citation type="submission" date="2022-10" db="EMBL/GenBank/DDBJ databases">
        <title>The complete genomes of actinobacterial strains from the NBC collection.</title>
        <authorList>
            <person name="Joergensen T.S."/>
            <person name="Alvarez Arevalo M."/>
            <person name="Sterndorff E.B."/>
            <person name="Faurdal D."/>
            <person name="Vuksanovic O."/>
            <person name="Mourched A.-S."/>
            <person name="Charusanti P."/>
            <person name="Shaw S."/>
            <person name="Blin K."/>
            <person name="Weber T."/>
        </authorList>
    </citation>
    <scope>NUCLEOTIDE SEQUENCE</scope>
    <source>
        <strain evidence="1">NBC_01432</strain>
    </source>
</reference>
<sequence length="201" mass="22717">MVESNPKADLLRYLQAARDALLWKLDGLSEYDVRRPLTPTGTNLLGLVKHTAGVEIGYFGEAFERPFFEVGRVPGWYGDEAEANADMWATVDESREEIVGLYQRVWAHSDRTIDELALGAGGHVAWWREGQRDVTLHRVLVHVIAETDRHAGHADIVRELIDGNAGLRKGNENLPWDERTAWETHRRRLENAAREAGEAGR</sequence>